<keyword evidence="1" id="KW-1133">Transmembrane helix</keyword>
<dbReference type="Proteomes" id="UP000266385">
    <property type="component" value="Unassembled WGS sequence"/>
</dbReference>
<dbReference type="OrthoDB" id="7632624at2"/>
<keyword evidence="3" id="KW-1185">Reference proteome</keyword>
<name>A0A399RFP6_9PROT</name>
<proteinExistence type="predicted"/>
<organism evidence="2 3">
    <name type="scientific">Henriciella mobilis</name>
    <dbReference type="NCBI Taxonomy" id="2305467"/>
    <lineage>
        <taxon>Bacteria</taxon>
        <taxon>Pseudomonadati</taxon>
        <taxon>Pseudomonadota</taxon>
        <taxon>Alphaproteobacteria</taxon>
        <taxon>Hyphomonadales</taxon>
        <taxon>Hyphomonadaceae</taxon>
        <taxon>Henriciella</taxon>
    </lineage>
</organism>
<evidence type="ECO:0000256" key="1">
    <source>
        <dbReference type="SAM" id="Phobius"/>
    </source>
</evidence>
<feature type="transmembrane region" description="Helical" evidence="1">
    <location>
        <begin position="42"/>
        <end position="61"/>
    </location>
</feature>
<protein>
    <submittedName>
        <fullName evidence="2">Uncharacterized protein</fullName>
    </submittedName>
</protein>
<dbReference type="AlphaFoldDB" id="A0A399RFP6"/>
<accession>A0A399RFP6</accession>
<evidence type="ECO:0000313" key="3">
    <source>
        <dbReference type="Proteomes" id="UP000266385"/>
    </source>
</evidence>
<evidence type="ECO:0000313" key="2">
    <source>
        <dbReference type="EMBL" id="RIJ30396.1"/>
    </source>
</evidence>
<dbReference type="EMBL" id="QWFX01000006">
    <property type="protein sequence ID" value="RIJ30396.1"/>
    <property type="molecule type" value="Genomic_DNA"/>
</dbReference>
<gene>
    <name evidence="2" type="ORF">D1223_07110</name>
</gene>
<keyword evidence="1" id="KW-0812">Transmembrane</keyword>
<dbReference type="RefSeq" id="WP_119375715.1">
    <property type="nucleotide sequence ID" value="NZ_QWFX01000006.1"/>
</dbReference>
<keyword evidence="1" id="KW-0472">Membrane</keyword>
<sequence>MTIALFIAAALFGLSLLLFFGPQIVAYGKAGLRDALDRSEAKIIASGLVTAMALLLFAPLVGSGLISDGETGQVVATTLTGLLLG</sequence>
<reference evidence="2 3" key="1">
    <citation type="submission" date="2018-08" db="EMBL/GenBank/DDBJ databases">
        <title>Henriciella mobilis sp. nov., isolated from seawater.</title>
        <authorList>
            <person name="Cheng H."/>
            <person name="Wu Y.-H."/>
            <person name="Xu X.-W."/>
            <person name="Guo L.-L."/>
        </authorList>
    </citation>
    <scope>NUCLEOTIDE SEQUENCE [LARGE SCALE GENOMIC DNA]</scope>
    <source>
        <strain evidence="2 3">JN25</strain>
    </source>
</reference>
<comment type="caution">
    <text evidence="2">The sequence shown here is derived from an EMBL/GenBank/DDBJ whole genome shotgun (WGS) entry which is preliminary data.</text>
</comment>